<gene>
    <name evidence="16" type="primary">lpdA</name>
    <name evidence="16" type="ORF">V2V91_07145</name>
</gene>
<evidence type="ECO:0000256" key="9">
    <source>
        <dbReference type="ARBA" id="ARBA00023027"/>
    </source>
</evidence>
<dbReference type="SUPFAM" id="SSF51905">
    <property type="entry name" value="FAD/NAD(P)-binding domain"/>
    <property type="match status" value="1"/>
</dbReference>
<dbReference type="InterPro" id="IPR050151">
    <property type="entry name" value="Class-I_Pyr_Nuc-Dis_Oxidored"/>
</dbReference>
<dbReference type="InterPro" id="IPR006258">
    <property type="entry name" value="Lipoamide_DH"/>
</dbReference>
<evidence type="ECO:0000313" key="16">
    <source>
        <dbReference type="EMBL" id="MEF2254913.1"/>
    </source>
</evidence>
<keyword evidence="6 13" id="KW-0285">Flavoprotein</keyword>
<dbReference type="NCBIfam" id="TIGR01350">
    <property type="entry name" value="lipoamide_DH"/>
    <property type="match status" value="1"/>
</dbReference>
<comment type="caution">
    <text evidence="16">The sequence shown here is derived from an EMBL/GenBank/DDBJ whole genome shotgun (WGS) entry which is preliminary data.</text>
</comment>
<dbReference type="PRINTS" id="PR00368">
    <property type="entry name" value="FADPNR"/>
</dbReference>
<evidence type="ECO:0000256" key="4">
    <source>
        <dbReference type="ARBA" id="ARBA00016961"/>
    </source>
</evidence>
<dbReference type="Gene3D" id="3.30.390.30">
    <property type="match status" value="1"/>
</dbReference>
<dbReference type="GO" id="GO:0004148">
    <property type="term" value="F:dihydrolipoyl dehydrogenase (NADH) activity"/>
    <property type="evidence" value="ECO:0007669"/>
    <property type="project" value="UniProtKB-EC"/>
</dbReference>
<dbReference type="PIRSF" id="PIRSF000350">
    <property type="entry name" value="Mercury_reductase_MerA"/>
    <property type="match status" value="1"/>
</dbReference>
<dbReference type="Gene3D" id="3.50.50.60">
    <property type="entry name" value="FAD/NAD(P)-binding domain"/>
    <property type="match status" value="2"/>
</dbReference>
<dbReference type="InterPro" id="IPR012999">
    <property type="entry name" value="Pyr_OxRdtase_I_AS"/>
</dbReference>
<dbReference type="InterPro" id="IPR023753">
    <property type="entry name" value="FAD/NAD-binding_dom"/>
</dbReference>
<keyword evidence="5" id="KW-0963">Cytoplasm</keyword>
<reference evidence="16 17" key="1">
    <citation type="submission" date="2024-01" db="EMBL/GenBank/DDBJ databases">
        <title>the genome sequence of strain Microbacterium schleiferi NBRC 15075.</title>
        <authorList>
            <person name="Ding Y."/>
            <person name="Zhang G."/>
        </authorList>
    </citation>
    <scope>NUCLEOTIDE SEQUENCE [LARGE SCALE GENOMIC DNA]</scope>
    <source>
        <strain evidence="16 17">NBRC 15075</strain>
    </source>
</reference>
<protein>
    <recommendedName>
        <fullName evidence="4 13">Dihydrolipoyl dehydrogenase</fullName>
        <ecNumber evidence="3 13">1.8.1.4</ecNumber>
    </recommendedName>
</protein>
<evidence type="ECO:0000259" key="15">
    <source>
        <dbReference type="Pfam" id="PF07992"/>
    </source>
</evidence>
<dbReference type="EMBL" id="JAZHOV010000003">
    <property type="protein sequence ID" value="MEF2254913.1"/>
    <property type="molecule type" value="Genomic_DNA"/>
</dbReference>
<feature type="domain" description="Pyridine nucleotide-disulphide oxidoreductase dimerisation" evidence="14">
    <location>
        <begin position="337"/>
        <end position="445"/>
    </location>
</feature>
<dbReference type="PRINTS" id="PR00411">
    <property type="entry name" value="PNDRDTASEI"/>
</dbReference>
<keyword evidence="7 13" id="KW-0274">FAD</keyword>
<evidence type="ECO:0000313" key="17">
    <source>
        <dbReference type="Proteomes" id="UP001351900"/>
    </source>
</evidence>
<proteinExistence type="inferred from homology"/>
<evidence type="ECO:0000256" key="3">
    <source>
        <dbReference type="ARBA" id="ARBA00012608"/>
    </source>
</evidence>
<evidence type="ECO:0000256" key="11">
    <source>
        <dbReference type="ARBA" id="ARBA00023284"/>
    </source>
</evidence>
<comment type="cofactor">
    <cofactor evidence="13">
        <name>FAD</name>
        <dbReference type="ChEBI" id="CHEBI:57692"/>
    </cofactor>
    <text evidence="13">Binds 1 FAD per subunit.</text>
</comment>
<comment type="catalytic activity">
    <reaction evidence="12 13">
        <text>N(6)-[(R)-dihydrolipoyl]-L-lysyl-[protein] + NAD(+) = N(6)-[(R)-lipoyl]-L-lysyl-[protein] + NADH + H(+)</text>
        <dbReference type="Rhea" id="RHEA:15045"/>
        <dbReference type="Rhea" id="RHEA-COMP:10474"/>
        <dbReference type="Rhea" id="RHEA-COMP:10475"/>
        <dbReference type="ChEBI" id="CHEBI:15378"/>
        <dbReference type="ChEBI" id="CHEBI:57540"/>
        <dbReference type="ChEBI" id="CHEBI:57945"/>
        <dbReference type="ChEBI" id="CHEBI:83099"/>
        <dbReference type="ChEBI" id="CHEBI:83100"/>
        <dbReference type="EC" id="1.8.1.4"/>
    </reaction>
</comment>
<dbReference type="RefSeq" id="WP_331791324.1">
    <property type="nucleotide sequence ID" value="NZ_BAAAUO010000013.1"/>
</dbReference>
<dbReference type="PANTHER" id="PTHR22912">
    <property type="entry name" value="DISULFIDE OXIDOREDUCTASE"/>
    <property type="match status" value="1"/>
</dbReference>
<comment type="subcellular location">
    <subcellularLocation>
        <location evidence="1">Cytoplasm</location>
    </subcellularLocation>
</comment>
<keyword evidence="11 13" id="KW-0676">Redox-active center</keyword>
<evidence type="ECO:0000256" key="12">
    <source>
        <dbReference type="ARBA" id="ARBA00049187"/>
    </source>
</evidence>
<dbReference type="InterPro" id="IPR036188">
    <property type="entry name" value="FAD/NAD-bd_sf"/>
</dbReference>
<evidence type="ECO:0000256" key="10">
    <source>
        <dbReference type="ARBA" id="ARBA00023157"/>
    </source>
</evidence>
<dbReference type="Pfam" id="PF07992">
    <property type="entry name" value="Pyr_redox_2"/>
    <property type="match status" value="1"/>
</dbReference>
<evidence type="ECO:0000259" key="14">
    <source>
        <dbReference type="Pfam" id="PF02852"/>
    </source>
</evidence>
<evidence type="ECO:0000256" key="6">
    <source>
        <dbReference type="ARBA" id="ARBA00022630"/>
    </source>
</evidence>
<accession>A0ABU7V5Y5</accession>
<dbReference type="SUPFAM" id="SSF55424">
    <property type="entry name" value="FAD/NAD-linked reductases, dimerisation (C-terminal) domain"/>
    <property type="match status" value="1"/>
</dbReference>
<keyword evidence="9 13" id="KW-0520">NAD</keyword>
<evidence type="ECO:0000256" key="8">
    <source>
        <dbReference type="ARBA" id="ARBA00023002"/>
    </source>
</evidence>
<evidence type="ECO:0000256" key="1">
    <source>
        <dbReference type="ARBA" id="ARBA00004496"/>
    </source>
</evidence>
<sequence length="457" mass="47321">MSEDAFDIVVLGGGSGGYAAALRARELGRTVALIERDQVGGTCLHRGCVPTKALLHSGEVADVVRNAAHHGVSASFEAIEMAAVHDYRRKIVSKKHAGLTGLLAARGVVTVIGDGYLEPGLQVRVGDRVLSASDIVLATGGRTRELPDVPLGGRVLSSDTALELDEVPASVVILGGGVIGVEFASIWRSFGAEVTIVEPLGRLLPSEDEASSAALLRAFRKRGITATFGVSCTDVAAGEGDVTVTLSDGSTRTADYVLVAAGRVPSTEDLGFEEAGVELSAGFVVTDAELRTSAPHVWAVGDIVRGPQLAHRGFAHGIAVAERIAGLSVAPLDDHSVPRVAYSSPEVASVGLTTAAAIERFGEDAVQTAEIPLAANAKSEILGTSGFARIVRRREGPVLGVHLVGDRVGELITEGQLLVGWDAHPEDVAPLIHAHPTQSEALGEALLLLSGKPLHAI</sequence>
<keyword evidence="17" id="KW-1185">Reference proteome</keyword>
<dbReference type="PROSITE" id="PS00076">
    <property type="entry name" value="PYRIDINE_REDOX_1"/>
    <property type="match status" value="1"/>
</dbReference>
<keyword evidence="10" id="KW-1015">Disulfide bond</keyword>
<name>A0ABU7V5Y5_9MICO</name>
<comment type="similarity">
    <text evidence="2 13">Belongs to the class-I pyridine nucleotide-disulfide oxidoreductase family.</text>
</comment>
<organism evidence="16 17">
    <name type="scientific">Microbacterium schleiferi</name>
    <dbReference type="NCBI Taxonomy" id="69362"/>
    <lineage>
        <taxon>Bacteria</taxon>
        <taxon>Bacillati</taxon>
        <taxon>Actinomycetota</taxon>
        <taxon>Actinomycetes</taxon>
        <taxon>Micrococcales</taxon>
        <taxon>Microbacteriaceae</taxon>
        <taxon>Microbacterium</taxon>
    </lineage>
</organism>
<comment type="miscellaneous">
    <text evidence="13">The active site is a redox-active disulfide bond.</text>
</comment>
<dbReference type="InterPro" id="IPR016156">
    <property type="entry name" value="FAD/NAD-linked_Rdtase_dimer_sf"/>
</dbReference>
<evidence type="ECO:0000256" key="7">
    <source>
        <dbReference type="ARBA" id="ARBA00022827"/>
    </source>
</evidence>
<evidence type="ECO:0000256" key="5">
    <source>
        <dbReference type="ARBA" id="ARBA00022490"/>
    </source>
</evidence>
<keyword evidence="8 13" id="KW-0560">Oxidoreductase</keyword>
<dbReference type="InterPro" id="IPR004099">
    <property type="entry name" value="Pyr_nucl-diS_OxRdtase_dimer"/>
</dbReference>
<evidence type="ECO:0000256" key="13">
    <source>
        <dbReference type="RuleBase" id="RU003692"/>
    </source>
</evidence>
<dbReference type="Proteomes" id="UP001351900">
    <property type="component" value="Unassembled WGS sequence"/>
</dbReference>
<dbReference type="Pfam" id="PF02852">
    <property type="entry name" value="Pyr_redox_dim"/>
    <property type="match status" value="1"/>
</dbReference>
<dbReference type="InterPro" id="IPR001100">
    <property type="entry name" value="Pyr_nuc-diS_OxRdtase"/>
</dbReference>
<feature type="domain" description="FAD/NAD(P)-binding" evidence="15">
    <location>
        <begin position="6"/>
        <end position="317"/>
    </location>
</feature>
<dbReference type="EC" id="1.8.1.4" evidence="3 13"/>
<evidence type="ECO:0000256" key="2">
    <source>
        <dbReference type="ARBA" id="ARBA00007532"/>
    </source>
</evidence>
<dbReference type="PANTHER" id="PTHR22912:SF217">
    <property type="entry name" value="DIHYDROLIPOYL DEHYDROGENASE"/>
    <property type="match status" value="1"/>
</dbReference>